<organism evidence="2">
    <name type="scientific">uncultured Sulfurovum sp</name>
    <dbReference type="NCBI Taxonomy" id="269237"/>
    <lineage>
        <taxon>Bacteria</taxon>
        <taxon>Pseudomonadati</taxon>
        <taxon>Campylobacterota</taxon>
        <taxon>Epsilonproteobacteria</taxon>
        <taxon>Campylobacterales</taxon>
        <taxon>Sulfurovaceae</taxon>
        <taxon>Sulfurovum</taxon>
        <taxon>environmental samples</taxon>
    </lineage>
</organism>
<proteinExistence type="predicted"/>
<sequence>MCKVLKVNRSAYYHWINNGCIVNRVDEKLNHLIKEIFYQYREVYGARRIKKALVQEHGMIVSTRKIAKSMKEVGLIVKMKRKFRVATTDSNHTHSISPNRLQRDFKTNIPNEVYVGDITYIRTQQGWLYLAVVIDLFSRKVVGWSMDDNMETSLVNNALQMALHNRTPPPKLIWHTDRGSQYASDSHRELLAEYDILQSMSKKGDCWDNAVSESFFHSLKTELVHHERFKTRAEANQAIFEYIEVFYNRQRLHSTNDYMSGH</sequence>
<dbReference type="Pfam" id="PF13276">
    <property type="entry name" value="HTH_21"/>
    <property type="match status" value="1"/>
</dbReference>
<protein>
    <submittedName>
        <fullName evidence="2">Mobile element protein</fullName>
    </submittedName>
</protein>
<accession>A0A6S6SCH1</accession>
<gene>
    <name evidence="2" type="ORF">HELGO_WM31539</name>
</gene>
<evidence type="ECO:0000259" key="1">
    <source>
        <dbReference type="PROSITE" id="PS50994"/>
    </source>
</evidence>
<dbReference type="AlphaFoldDB" id="A0A6S6SCH1"/>
<dbReference type="PANTHER" id="PTHR46889:SF4">
    <property type="entry name" value="TRANSPOSASE INSO FOR INSERTION SEQUENCE ELEMENT IS911B-RELATED"/>
    <property type="match status" value="1"/>
</dbReference>
<dbReference type="InterPro" id="IPR001584">
    <property type="entry name" value="Integrase_cat-core"/>
</dbReference>
<name>A0A6S6SCH1_9BACT</name>
<dbReference type="InterPro" id="IPR012337">
    <property type="entry name" value="RNaseH-like_sf"/>
</dbReference>
<evidence type="ECO:0000313" key="2">
    <source>
        <dbReference type="EMBL" id="CAA6802744.1"/>
    </source>
</evidence>
<dbReference type="GO" id="GO:0003676">
    <property type="term" value="F:nucleic acid binding"/>
    <property type="evidence" value="ECO:0007669"/>
    <property type="project" value="InterPro"/>
</dbReference>
<dbReference type="NCBIfam" id="NF033516">
    <property type="entry name" value="transpos_IS3"/>
    <property type="match status" value="1"/>
</dbReference>
<dbReference type="GO" id="GO:0015074">
    <property type="term" value="P:DNA integration"/>
    <property type="evidence" value="ECO:0007669"/>
    <property type="project" value="InterPro"/>
</dbReference>
<dbReference type="InterPro" id="IPR050900">
    <property type="entry name" value="Transposase_IS3/IS150/IS904"/>
</dbReference>
<dbReference type="SUPFAM" id="SSF53098">
    <property type="entry name" value="Ribonuclease H-like"/>
    <property type="match status" value="1"/>
</dbReference>
<dbReference type="InterPro" id="IPR048020">
    <property type="entry name" value="Transpos_IS3"/>
</dbReference>
<dbReference type="InterPro" id="IPR036397">
    <property type="entry name" value="RNaseH_sf"/>
</dbReference>
<dbReference type="PROSITE" id="PS50994">
    <property type="entry name" value="INTEGRASE"/>
    <property type="match status" value="1"/>
</dbReference>
<dbReference type="Pfam" id="PF13333">
    <property type="entry name" value="rve_2"/>
    <property type="match status" value="1"/>
</dbReference>
<dbReference type="Pfam" id="PF00665">
    <property type="entry name" value="rve"/>
    <property type="match status" value="1"/>
</dbReference>
<feature type="domain" description="Integrase catalytic" evidence="1">
    <location>
        <begin position="106"/>
        <end position="262"/>
    </location>
</feature>
<dbReference type="EMBL" id="CACVAS010000025">
    <property type="protein sequence ID" value="CAA6802744.1"/>
    <property type="molecule type" value="Genomic_DNA"/>
</dbReference>
<dbReference type="InterPro" id="IPR025948">
    <property type="entry name" value="HTH-like_dom"/>
</dbReference>
<dbReference type="Gene3D" id="3.30.420.10">
    <property type="entry name" value="Ribonuclease H-like superfamily/Ribonuclease H"/>
    <property type="match status" value="1"/>
</dbReference>
<reference evidence="2" key="1">
    <citation type="submission" date="2020-01" db="EMBL/GenBank/DDBJ databases">
        <authorList>
            <person name="Meier V. D."/>
            <person name="Meier V D."/>
        </authorList>
    </citation>
    <scope>NUCLEOTIDE SEQUENCE</scope>
    <source>
        <strain evidence="2">HLG_WM_MAG_01</strain>
    </source>
</reference>
<dbReference type="PANTHER" id="PTHR46889">
    <property type="entry name" value="TRANSPOSASE INSF FOR INSERTION SEQUENCE IS3B-RELATED"/>
    <property type="match status" value="1"/>
</dbReference>